<keyword evidence="1 3" id="KW-0560">Oxidoreductase</keyword>
<dbReference type="InterPro" id="IPR016162">
    <property type="entry name" value="Ald_DH_N"/>
</dbReference>
<dbReference type="InterPro" id="IPR029510">
    <property type="entry name" value="Ald_DH_CS_GLU"/>
</dbReference>
<dbReference type="PROSITE" id="PS00687">
    <property type="entry name" value="ALDEHYDE_DEHYDR_GLU"/>
    <property type="match status" value="1"/>
</dbReference>
<evidence type="ECO:0000256" key="1">
    <source>
        <dbReference type="ARBA" id="ARBA00023002"/>
    </source>
</evidence>
<name>A0ABW4A9P6_9ACTN</name>
<evidence type="ECO:0000313" key="5">
    <source>
        <dbReference type="EMBL" id="MFD1367268.1"/>
    </source>
</evidence>
<dbReference type="InterPro" id="IPR015590">
    <property type="entry name" value="Aldehyde_DH_dom"/>
</dbReference>
<dbReference type="PROSITE" id="PS00070">
    <property type="entry name" value="ALDEHYDE_DEHYDR_CYS"/>
    <property type="match status" value="1"/>
</dbReference>
<feature type="active site" evidence="2">
    <location>
        <position position="277"/>
    </location>
</feature>
<sequence>MLRPRKAIMPHENSALLPAVRSFLSSPKGLLIDGDWVDAKDGRTFATVNPSTEETLVQVAHASSIDVDRAVVAARTAFEYGSPWSRMTPRDRSHLLWRIGDLIDAHADEFAQLEALDNGKRVSAAREGDVAISAELFRYFAGWATKMEGTSIPMSVPGREFHAYTRREPVGVVAGIVPWNFPLLMACFKIVPAITAGNTVILKPAEQTPLTALRLGELLLEAGLPAGVVNILPGFGDTGAALVDHHGVDKVAFTGSTEVGKKIAAAASGNLKKVSLELGGKAPNIIFNDADLDAAIAGAVLGGYFNEGQCCVNGSRLYVQRGVFDQVVEGVAAAARAITVGDGFDPASQMGPLVSQEQHEKVLGYIRGAVRDGAVLNAGSADAVGDRGFFVSPTLITGVTEQMAVQTDEIFGPVVTAVPFDTEDEVVAAANNTVYGLAAGVWSQNIGTAHRVGARLRAGTVWLNTWHADDVTLPRGGFKQSGWGRELGSFGLDDYTELKTVIAELR</sequence>
<evidence type="ECO:0000259" key="4">
    <source>
        <dbReference type="Pfam" id="PF00171"/>
    </source>
</evidence>
<evidence type="ECO:0000256" key="2">
    <source>
        <dbReference type="PROSITE-ProRule" id="PRU10007"/>
    </source>
</evidence>
<proteinExistence type="inferred from homology"/>
<organism evidence="5 6">
    <name type="scientific">Actinoplanes sichuanensis</name>
    <dbReference type="NCBI Taxonomy" id="512349"/>
    <lineage>
        <taxon>Bacteria</taxon>
        <taxon>Bacillati</taxon>
        <taxon>Actinomycetota</taxon>
        <taxon>Actinomycetes</taxon>
        <taxon>Micromonosporales</taxon>
        <taxon>Micromonosporaceae</taxon>
        <taxon>Actinoplanes</taxon>
    </lineage>
</organism>
<dbReference type="InterPro" id="IPR016163">
    <property type="entry name" value="Ald_DH_C"/>
</dbReference>
<dbReference type="PANTHER" id="PTHR11699">
    <property type="entry name" value="ALDEHYDE DEHYDROGENASE-RELATED"/>
    <property type="match status" value="1"/>
</dbReference>
<dbReference type="Gene3D" id="3.40.309.10">
    <property type="entry name" value="Aldehyde Dehydrogenase, Chain A, domain 2"/>
    <property type="match status" value="1"/>
</dbReference>
<keyword evidence="6" id="KW-1185">Reference proteome</keyword>
<evidence type="ECO:0000313" key="6">
    <source>
        <dbReference type="Proteomes" id="UP001597183"/>
    </source>
</evidence>
<dbReference type="InterPro" id="IPR016160">
    <property type="entry name" value="Ald_DH_CS_CYS"/>
</dbReference>
<feature type="domain" description="Aldehyde dehydrogenase" evidence="4">
    <location>
        <begin position="36"/>
        <end position="501"/>
    </location>
</feature>
<dbReference type="Proteomes" id="UP001597183">
    <property type="component" value="Unassembled WGS sequence"/>
</dbReference>
<dbReference type="EMBL" id="JBHTMK010000023">
    <property type="protein sequence ID" value="MFD1367268.1"/>
    <property type="molecule type" value="Genomic_DNA"/>
</dbReference>
<reference evidence="6" key="1">
    <citation type="journal article" date="2019" name="Int. J. Syst. Evol. Microbiol.">
        <title>The Global Catalogue of Microorganisms (GCM) 10K type strain sequencing project: providing services to taxonomists for standard genome sequencing and annotation.</title>
        <authorList>
            <consortium name="The Broad Institute Genomics Platform"/>
            <consortium name="The Broad Institute Genome Sequencing Center for Infectious Disease"/>
            <person name="Wu L."/>
            <person name="Ma J."/>
        </authorList>
    </citation>
    <scope>NUCLEOTIDE SEQUENCE [LARGE SCALE GENOMIC DNA]</scope>
    <source>
        <strain evidence="6">CCM 7526</strain>
    </source>
</reference>
<accession>A0ABW4A9P6</accession>
<dbReference type="Pfam" id="PF00171">
    <property type="entry name" value="Aldedh"/>
    <property type="match status" value="1"/>
</dbReference>
<protein>
    <submittedName>
        <fullName evidence="5">Aldehyde dehydrogenase family protein</fullName>
    </submittedName>
</protein>
<dbReference type="SUPFAM" id="SSF53720">
    <property type="entry name" value="ALDH-like"/>
    <property type="match status" value="1"/>
</dbReference>
<dbReference type="InterPro" id="IPR016161">
    <property type="entry name" value="Ald_DH/histidinol_DH"/>
</dbReference>
<comment type="similarity">
    <text evidence="3">Belongs to the aldehyde dehydrogenase family.</text>
</comment>
<gene>
    <name evidence="5" type="ORF">ACFQ5G_18080</name>
</gene>
<dbReference type="Gene3D" id="3.40.605.10">
    <property type="entry name" value="Aldehyde Dehydrogenase, Chain A, domain 1"/>
    <property type="match status" value="1"/>
</dbReference>
<evidence type="ECO:0000256" key="3">
    <source>
        <dbReference type="RuleBase" id="RU003345"/>
    </source>
</evidence>
<comment type="caution">
    <text evidence="5">The sequence shown here is derived from an EMBL/GenBank/DDBJ whole genome shotgun (WGS) entry which is preliminary data.</text>
</comment>